<dbReference type="InParanoid" id="A0A0D0CWD7"/>
<dbReference type="Proteomes" id="UP000054538">
    <property type="component" value="Unassembled WGS sequence"/>
</dbReference>
<dbReference type="AlphaFoldDB" id="A0A0D0CWD7"/>
<name>A0A0D0CWD7_9AGAM</name>
<sequence length="64" mass="6969">MFCLSHSESRNSLWAAQPGLEGLELEQSDFQLCTSRLQCSAQLSGAPGWIQELASVRALADSRS</sequence>
<accession>A0A0D0CWD7</accession>
<proteinExistence type="predicted"/>
<protein>
    <submittedName>
        <fullName evidence="1">Uncharacterized protein</fullName>
    </submittedName>
</protein>
<keyword evidence="2" id="KW-1185">Reference proteome</keyword>
<evidence type="ECO:0000313" key="1">
    <source>
        <dbReference type="EMBL" id="KIK75391.1"/>
    </source>
</evidence>
<dbReference type="EMBL" id="KN828143">
    <property type="protein sequence ID" value="KIK75391.1"/>
    <property type="molecule type" value="Genomic_DNA"/>
</dbReference>
<reference evidence="1 2" key="1">
    <citation type="submission" date="2014-04" db="EMBL/GenBank/DDBJ databases">
        <authorList>
            <consortium name="DOE Joint Genome Institute"/>
            <person name="Kuo A."/>
            <person name="Kohler A."/>
            <person name="Jargeat P."/>
            <person name="Nagy L.G."/>
            <person name="Floudas D."/>
            <person name="Copeland A."/>
            <person name="Barry K.W."/>
            <person name="Cichocki N."/>
            <person name="Veneault-Fourrey C."/>
            <person name="LaButti K."/>
            <person name="Lindquist E.A."/>
            <person name="Lipzen A."/>
            <person name="Lundell T."/>
            <person name="Morin E."/>
            <person name="Murat C."/>
            <person name="Sun H."/>
            <person name="Tunlid A."/>
            <person name="Henrissat B."/>
            <person name="Grigoriev I.V."/>
            <person name="Hibbett D.S."/>
            <person name="Martin F."/>
            <person name="Nordberg H.P."/>
            <person name="Cantor M.N."/>
            <person name="Hua S.X."/>
        </authorList>
    </citation>
    <scope>NUCLEOTIDE SEQUENCE [LARGE SCALE GENOMIC DNA]</scope>
    <source>
        <strain evidence="1 2">Ve08.2h10</strain>
    </source>
</reference>
<organism evidence="1 2">
    <name type="scientific">Paxillus rubicundulus Ve08.2h10</name>
    <dbReference type="NCBI Taxonomy" id="930991"/>
    <lineage>
        <taxon>Eukaryota</taxon>
        <taxon>Fungi</taxon>
        <taxon>Dikarya</taxon>
        <taxon>Basidiomycota</taxon>
        <taxon>Agaricomycotina</taxon>
        <taxon>Agaricomycetes</taxon>
        <taxon>Agaricomycetidae</taxon>
        <taxon>Boletales</taxon>
        <taxon>Paxilineae</taxon>
        <taxon>Paxillaceae</taxon>
        <taxon>Paxillus</taxon>
    </lineage>
</organism>
<dbReference type="HOGENOM" id="CLU_2868333_0_0_1"/>
<reference evidence="2" key="2">
    <citation type="submission" date="2015-01" db="EMBL/GenBank/DDBJ databases">
        <title>Evolutionary Origins and Diversification of the Mycorrhizal Mutualists.</title>
        <authorList>
            <consortium name="DOE Joint Genome Institute"/>
            <consortium name="Mycorrhizal Genomics Consortium"/>
            <person name="Kohler A."/>
            <person name="Kuo A."/>
            <person name="Nagy L.G."/>
            <person name="Floudas D."/>
            <person name="Copeland A."/>
            <person name="Barry K.W."/>
            <person name="Cichocki N."/>
            <person name="Veneault-Fourrey C."/>
            <person name="LaButti K."/>
            <person name="Lindquist E.A."/>
            <person name="Lipzen A."/>
            <person name="Lundell T."/>
            <person name="Morin E."/>
            <person name="Murat C."/>
            <person name="Riley R."/>
            <person name="Ohm R."/>
            <person name="Sun H."/>
            <person name="Tunlid A."/>
            <person name="Henrissat B."/>
            <person name="Grigoriev I.V."/>
            <person name="Hibbett D.S."/>
            <person name="Martin F."/>
        </authorList>
    </citation>
    <scope>NUCLEOTIDE SEQUENCE [LARGE SCALE GENOMIC DNA]</scope>
    <source>
        <strain evidence="2">Ve08.2h10</strain>
    </source>
</reference>
<gene>
    <name evidence="1" type="ORF">PAXRUDRAFT_19045</name>
</gene>
<evidence type="ECO:0000313" key="2">
    <source>
        <dbReference type="Proteomes" id="UP000054538"/>
    </source>
</evidence>